<dbReference type="PANTHER" id="PTHR31321:SF57">
    <property type="entry name" value="PECTINESTERASE 53-RELATED"/>
    <property type="match status" value="1"/>
</dbReference>
<dbReference type="SUPFAM" id="SSF51126">
    <property type="entry name" value="Pectin lyase-like"/>
    <property type="match status" value="1"/>
</dbReference>
<dbReference type="EC" id="3.1.1.11" evidence="3 8"/>
<keyword evidence="11" id="KW-1185">Reference proteome</keyword>
<feature type="chain" id="PRO_5018822768" description="Pectinesterase" evidence="8">
    <location>
        <begin position="25"/>
        <end position="369"/>
    </location>
</feature>
<evidence type="ECO:0000256" key="3">
    <source>
        <dbReference type="ARBA" id="ARBA00013229"/>
    </source>
</evidence>
<comment type="caution">
    <text evidence="10">The sequence shown here is derived from an EMBL/GenBank/DDBJ whole genome shotgun (WGS) entry which is preliminary data.</text>
</comment>
<feature type="signal peptide" evidence="8">
    <location>
        <begin position="1"/>
        <end position="24"/>
    </location>
</feature>
<dbReference type="GO" id="GO:0030599">
    <property type="term" value="F:pectinesterase activity"/>
    <property type="evidence" value="ECO:0007669"/>
    <property type="project" value="UniProtKB-UniRule"/>
</dbReference>
<dbReference type="UniPathway" id="UPA00545">
    <property type="reaction ID" value="UER00823"/>
</dbReference>
<evidence type="ECO:0000313" key="10">
    <source>
        <dbReference type="EMBL" id="RUS35245.1"/>
    </source>
</evidence>
<evidence type="ECO:0000256" key="4">
    <source>
        <dbReference type="ARBA" id="ARBA00022801"/>
    </source>
</evidence>
<organism evidence="10 11">
    <name type="scientific">Jimgerdemannia flammicorona</name>
    <dbReference type="NCBI Taxonomy" id="994334"/>
    <lineage>
        <taxon>Eukaryota</taxon>
        <taxon>Fungi</taxon>
        <taxon>Fungi incertae sedis</taxon>
        <taxon>Mucoromycota</taxon>
        <taxon>Mucoromycotina</taxon>
        <taxon>Endogonomycetes</taxon>
        <taxon>Endogonales</taxon>
        <taxon>Endogonaceae</taxon>
        <taxon>Jimgerdemannia</taxon>
    </lineage>
</organism>
<comment type="similarity">
    <text evidence="2">Belongs to the pectinesterase family.</text>
</comment>
<evidence type="ECO:0000313" key="11">
    <source>
        <dbReference type="Proteomes" id="UP000274822"/>
    </source>
</evidence>
<dbReference type="InterPro" id="IPR000070">
    <property type="entry name" value="Pectinesterase_cat"/>
</dbReference>
<comment type="subcellular location">
    <subcellularLocation>
        <location evidence="8">Secreted</location>
    </subcellularLocation>
</comment>
<dbReference type="PANTHER" id="PTHR31321">
    <property type="entry name" value="ACYL-COA THIOESTER HYDROLASE YBHC-RELATED"/>
    <property type="match status" value="1"/>
</dbReference>
<keyword evidence="8" id="KW-0961">Cell wall biogenesis/degradation</keyword>
<sequence>MVEFTGKTLLFAFFAVACTIVANAVKTATVSKDVTGHFRTIAAALASIPDNDEAWEVDIYPGLYVEHLVINRTGPLTLRGHTNCTESKCQPTYKDNAVTIAWNDSATNGTTNEQTSAVWIRTNNFKAYNINFNQTWGDGWYGQGPQAVAVTVDADKVGFYHSGFYGWQDTLYVGDKYPGRQYFKECYISGAVDFIFGNASAFFDNCTIAYVGTRGFMTAQKKQYDTPNATIKSGFVFDKCQVIAANNTRGSQDNTAEITQKKHLIEPHMHLRILALGRPWRNHSTVIYMNSFIDRHIQPQGWATWYANTLGDYSHIYYAEYNNYGPGSWGPNVVARETLNFTRLINATEANQFQLHEWYDDLSWIDGKA</sequence>
<dbReference type="EMBL" id="RBNJ01000163">
    <property type="protein sequence ID" value="RUS35245.1"/>
    <property type="molecule type" value="Genomic_DNA"/>
</dbReference>
<feature type="active site" evidence="7">
    <location>
        <position position="193"/>
    </location>
</feature>
<dbReference type="GO" id="GO:0045490">
    <property type="term" value="P:pectin catabolic process"/>
    <property type="evidence" value="ECO:0007669"/>
    <property type="project" value="UniProtKB-UniRule"/>
</dbReference>
<keyword evidence="4 8" id="KW-0378">Hydrolase</keyword>
<dbReference type="InterPro" id="IPR033131">
    <property type="entry name" value="Pectinesterase_Asp_AS"/>
</dbReference>
<dbReference type="Proteomes" id="UP000274822">
    <property type="component" value="Unassembled WGS sequence"/>
</dbReference>
<gene>
    <name evidence="10" type="ORF">BC938DRAFT_473723</name>
</gene>
<keyword evidence="8" id="KW-0964">Secreted</keyword>
<dbReference type="GO" id="GO:0005576">
    <property type="term" value="C:extracellular region"/>
    <property type="evidence" value="ECO:0007669"/>
    <property type="project" value="UniProtKB-SubCell"/>
</dbReference>
<evidence type="ECO:0000256" key="1">
    <source>
        <dbReference type="ARBA" id="ARBA00005184"/>
    </source>
</evidence>
<keyword evidence="8" id="KW-0732">Signal</keyword>
<proteinExistence type="inferred from homology"/>
<reference evidence="10 11" key="1">
    <citation type="journal article" date="2018" name="New Phytol.">
        <title>Phylogenomics of Endogonaceae and evolution of mycorrhizas within Mucoromycota.</title>
        <authorList>
            <person name="Chang Y."/>
            <person name="Desiro A."/>
            <person name="Na H."/>
            <person name="Sandor L."/>
            <person name="Lipzen A."/>
            <person name="Clum A."/>
            <person name="Barry K."/>
            <person name="Grigoriev I.V."/>
            <person name="Martin F.M."/>
            <person name="Stajich J.E."/>
            <person name="Smith M.E."/>
            <person name="Bonito G."/>
            <person name="Spatafora J.W."/>
        </authorList>
    </citation>
    <scope>NUCLEOTIDE SEQUENCE [LARGE SCALE GENOMIC DNA]</scope>
    <source>
        <strain evidence="10 11">AD002</strain>
    </source>
</reference>
<dbReference type="Pfam" id="PF01095">
    <property type="entry name" value="Pectinesterase"/>
    <property type="match status" value="1"/>
</dbReference>
<dbReference type="AlphaFoldDB" id="A0A433QZT0"/>
<feature type="domain" description="Pectinesterase catalytic" evidence="9">
    <location>
        <begin position="28"/>
        <end position="357"/>
    </location>
</feature>
<dbReference type="Gene3D" id="2.160.20.10">
    <property type="entry name" value="Single-stranded right-handed beta-helix, Pectin lyase-like"/>
    <property type="match status" value="1"/>
</dbReference>
<keyword evidence="10" id="KW-0456">Lyase</keyword>
<comment type="catalytic activity">
    <reaction evidence="6 8">
        <text>[(1-&gt;4)-alpha-D-galacturonosyl methyl ester](n) + n H2O = [(1-&gt;4)-alpha-D-galacturonosyl](n) + n methanol + n H(+)</text>
        <dbReference type="Rhea" id="RHEA:22380"/>
        <dbReference type="Rhea" id="RHEA-COMP:14570"/>
        <dbReference type="Rhea" id="RHEA-COMP:14573"/>
        <dbReference type="ChEBI" id="CHEBI:15377"/>
        <dbReference type="ChEBI" id="CHEBI:15378"/>
        <dbReference type="ChEBI" id="CHEBI:17790"/>
        <dbReference type="ChEBI" id="CHEBI:140522"/>
        <dbReference type="ChEBI" id="CHEBI:140523"/>
        <dbReference type="EC" id="3.1.1.11"/>
    </reaction>
</comment>
<evidence type="ECO:0000256" key="6">
    <source>
        <dbReference type="ARBA" id="ARBA00047928"/>
    </source>
</evidence>
<accession>A0A433QZT0</accession>
<comment type="pathway">
    <text evidence="1 8">Glycan metabolism; pectin degradation; 2-dehydro-3-deoxy-D-gluconate from pectin: step 1/5.</text>
</comment>
<dbReference type="GO" id="GO:0016829">
    <property type="term" value="F:lyase activity"/>
    <property type="evidence" value="ECO:0007669"/>
    <property type="project" value="UniProtKB-KW"/>
</dbReference>
<protein>
    <recommendedName>
        <fullName evidence="3 8">Pectinesterase</fullName>
        <ecNumber evidence="3 8">3.1.1.11</ecNumber>
    </recommendedName>
</protein>
<name>A0A433QZT0_9FUNG</name>
<dbReference type="InterPro" id="IPR011050">
    <property type="entry name" value="Pectin_lyase_fold/virulence"/>
</dbReference>
<evidence type="ECO:0000256" key="7">
    <source>
        <dbReference type="PROSITE-ProRule" id="PRU10040"/>
    </source>
</evidence>
<dbReference type="GO" id="GO:0042545">
    <property type="term" value="P:cell wall modification"/>
    <property type="evidence" value="ECO:0007669"/>
    <property type="project" value="UniProtKB-UniRule"/>
</dbReference>
<dbReference type="PROSITE" id="PS00503">
    <property type="entry name" value="PECTINESTERASE_2"/>
    <property type="match status" value="1"/>
</dbReference>
<dbReference type="InterPro" id="IPR012334">
    <property type="entry name" value="Pectin_lyas_fold"/>
</dbReference>
<evidence type="ECO:0000256" key="2">
    <source>
        <dbReference type="ARBA" id="ARBA00008891"/>
    </source>
</evidence>
<evidence type="ECO:0000259" key="9">
    <source>
        <dbReference type="Pfam" id="PF01095"/>
    </source>
</evidence>
<dbReference type="PROSITE" id="PS51257">
    <property type="entry name" value="PROKAR_LIPOPROTEIN"/>
    <property type="match status" value="1"/>
</dbReference>
<evidence type="ECO:0000256" key="8">
    <source>
        <dbReference type="RuleBase" id="RU000589"/>
    </source>
</evidence>
<keyword evidence="5 8" id="KW-0063">Aspartyl esterase</keyword>
<comment type="function">
    <text evidence="8">Involved in maceration and soft-rotting of plant tissue.</text>
</comment>
<evidence type="ECO:0000256" key="5">
    <source>
        <dbReference type="ARBA" id="ARBA00023085"/>
    </source>
</evidence>